<dbReference type="Proteomes" id="UP000824074">
    <property type="component" value="Unassembled WGS sequence"/>
</dbReference>
<sequence>MKKKSKLKKILIILIILVIIAIIGILVYNFFFKNKEEEVKVIKSIPEYGYDLRENETKLYKDEFEKLDDILSKNDVDYEEYAKEIAKLFIIDFYTLSNKQSKNDIGGTDFIKESMRDNFIEEARSTFYRYIEVLSDNRNQDLPEVSEIKSVKIEDTSFTYSDDTVDDNAYRVTISWDYKEDFGYETKANMIIVREDKKLYIVEMD</sequence>
<proteinExistence type="predicted"/>
<comment type="caution">
    <text evidence="2">The sequence shown here is derived from an EMBL/GenBank/DDBJ whole genome shotgun (WGS) entry which is preliminary data.</text>
</comment>
<dbReference type="AlphaFoldDB" id="A0A9D1ILU3"/>
<reference evidence="2" key="2">
    <citation type="journal article" date="2021" name="PeerJ">
        <title>Extensive microbial diversity within the chicken gut microbiome revealed by metagenomics and culture.</title>
        <authorList>
            <person name="Gilroy R."/>
            <person name="Ravi A."/>
            <person name="Getino M."/>
            <person name="Pursley I."/>
            <person name="Horton D.L."/>
            <person name="Alikhan N.F."/>
            <person name="Baker D."/>
            <person name="Gharbi K."/>
            <person name="Hall N."/>
            <person name="Watson M."/>
            <person name="Adriaenssens E.M."/>
            <person name="Foster-Nyarko E."/>
            <person name="Jarju S."/>
            <person name="Secka A."/>
            <person name="Antonio M."/>
            <person name="Oren A."/>
            <person name="Chaudhuri R.R."/>
            <person name="La Ragione R."/>
            <person name="Hildebrand F."/>
            <person name="Pallen M.J."/>
        </authorList>
    </citation>
    <scope>NUCLEOTIDE SEQUENCE</scope>
    <source>
        <strain evidence="2">CHK193-30670</strain>
    </source>
</reference>
<accession>A0A9D1ILU3</accession>
<name>A0A9D1ILU3_9FIRM</name>
<keyword evidence="1" id="KW-0812">Transmembrane</keyword>
<evidence type="ECO:0000313" key="3">
    <source>
        <dbReference type="Proteomes" id="UP000824074"/>
    </source>
</evidence>
<reference evidence="2" key="1">
    <citation type="submission" date="2020-10" db="EMBL/GenBank/DDBJ databases">
        <authorList>
            <person name="Gilroy R."/>
        </authorList>
    </citation>
    <scope>NUCLEOTIDE SEQUENCE</scope>
    <source>
        <strain evidence="2">CHK193-30670</strain>
    </source>
</reference>
<protein>
    <submittedName>
        <fullName evidence="2">Uncharacterized protein</fullName>
    </submittedName>
</protein>
<organism evidence="2 3">
    <name type="scientific">Candidatus Aphodocola excrementigallinarum</name>
    <dbReference type="NCBI Taxonomy" id="2840670"/>
    <lineage>
        <taxon>Bacteria</taxon>
        <taxon>Bacillati</taxon>
        <taxon>Bacillota</taxon>
        <taxon>Bacilli</taxon>
        <taxon>Candidatus Aphodocola</taxon>
    </lineage>
</organism>
<keyword evidence="1" id="KW-1133">Transmembrane helix</keyword>
<dbReference type="EMBL" id="DVMT01000017">
    <property type="protein sequence ID" value="HIU40010.1"/>
    <property type="molecule type" value="Genomic_DNA"/>
</dbReference>
<gene>
    <name evidence="2" type="ORF">IAB68_01740</name>
</gene>
<feature type="transmembrane region" description="Helical" evidence="1">
    <location>
        <begin position="12"/>
        <end position="31"/>
    </location>
</feature>
<keyword evidence="1" id="KW-0472">Membrane</keyword>
<evidence type="ECO:0000313" key="2">
    <source>
        <dbReference type="EMBL" id="HIU40010.1"/>
    </source>
</evidence>
<evidence type="ECO:0000256" key="1">
    <source>
        <dbReference type="SAM" id="Phobius"/>
    </source>
</evidence>